<keyword evidence="3" id="KW-1185">Reference proteome</keyword>
<evidence type="ECO:0000256" key="1">
    <source>
        <dbReference type="SAM" id="MobiDB-lite"/>
    </source>
</evidence>
<reference evidence="2 3" key="1">
    <citation type="submission" date="2019-02" db="EMBL/GenBank/DDBJ databases">
        <title>Deep-cultivation of Planctomycetes and their phenomic and genomic characterization uncovers novel biology.</title>
        <authorList>
            <person name="Wiegand S."/>
            <person name="Jogler M."/>
            <person name="Boedeker C."/>
            <person name="Pinto D."/>
            <person name="Vollmers J."/>
            <person name="Rivas-Marin E."/>
            <person name="Kohn T."/>
            <person name="Peeters S.H."/>
            <person name="Heuer A."/>
            <person name="Rast P."/>
            <person name="Oberbeckmann S."/>
            <person name="Bunk B."/>
            <person name="Jeske O."/>
            <person name="Meyerdierks A."/>
            <person name="Storesund J.E."/>
            <person name="Kallscheuer N."/>
            <person name="Luecker S."/>
            <person name="Lage O.M."/>
            <person name="Pohl T."/>
            <person name="Merkel B.J."/>
            <person name="Hornburger P."/>
            <person name="Mueller R.-W."/>
            <person name="Bruemmer F."/>
            <person name="Labrenz M."/>
            <person name="Spormann A.M."/>
            <person name="Op den Camp H."/>
            <person name="Overmann J."/>
            <person name="Amann R."/>
            <person name="Jetten M.S.M."/>
            <person name="Mascher T."/>
            <person name="Medema M.H."/>
            <person name="Devos D.P."/>
            <person name="Kaster A.-K."/>
            <person name="Ovreas L."/>
            <person name="Rohde M."/>
            <person name="Galperin M.Y."/>
            <person name="Jogler C."/>
        </authorList>
    </citation>
    <scope>NUCLEOTIDE SEQUENCE [LARGE SCALE GENOMIC DNA]</scope>
    <source>
        <strain evidence="2 3">Pla163</strain>
    </source>
</reference>
<dbReference type="EMBL" id="CP036290">
    <property type="protein sequence ID" value="QDU86327.1"/>
    <property type="molecule type" value="Genomic_DNA"/>
</dbReference>
<evidence type="ECO:0000313" key="3">
    <source>
        <dbReference type="Proteomes" id="UP000319342"/>
    </source>
</evidence>
<feature type="compositionally biased region" description="Basic residues" evidence="1">
    <location>
        <begin position="30"/>
        <end position="43"/>
    </location>
</feature>
<sequence>MPGRSKLAPEHAGDLIPAFRQALEREIKRGKAGPGKRKGRGKASRPPESADLDVAG</sequence>
<gene>
    <name evidence="2" type="ORF">Pla163_34780</name>
</gene>
<proteinExistence type="predicted"/>
<organism evidence="2 3">
    <name type="scientific">Rohdeia mirabilis</name>
    <dbReference type="NCBI Taxonomy" id="2528008"/>
    <lineage>
        <taxon>Bacteria</taxon>
        <taxon>Pseudomonadati</taxon>
        <taxon>Planctomycetota</taxon>
        <taxon>Planctomycetia</taxon>
        <taxon>Planctomycetia incertae sedis</taxon>
        <taxon>Rohdeia</taxon>
    </lineage>
</organism>
<feature type="region of interest" description="Disordered" evidence="1">
    <location>
        <begin position="22"/>
        <end position="56"/>
    </location>
</feature>
<dbReference type="RefSeq" id="WP_419186512.1">
    <property type="nucleotide sequence ID" value="NZ_CP036290.1"/>
</dbReference>
<dbReference type="Proteomes" id="UP000319342">
    <property type="component" value="Chromosome"/>
</dbReference>
<name>A0A518D4C1_9BACT</name>
<protein>
    <submittedName>
        <fullName evidence="2">Uncharacterized protein</fullName>
    </submittedName>
</protein>
<evidence type="ECO:0000313" key="2">
    <source>
        <dbReference type="EMBL" id="QDU86327.1"/>
    </source>
</evidence>
<accession>A0A518D4C1</accession>
<dbReference type="AlphaFoldDB" id="A0A518D4C1"/>